<protein>
    <submittedName>
        <fullName evidence="3">Uncharacterized protein LOC117654989</fullName>
    </submittedName>
</protein>
<gene>
    <name evidence="3" type="primary">LOC117654989</name>
</gene>
<sequence>MLEKASSALTTRGQKDKMKAWRGKWLRCQKRSAEQRLPPSLRQGQQPERGLWRQDHRCLPSRNDTELPAPPKEDEPTYSKLQTSEDPDGDESLPDSDNLDKQSLGDFTFPASPKCPYLRSARDRGPPHFDWKDASGSSNSDTDAPDDSDDGEWQFPRRSKRSNKGVPPKRLDIGCVASVNSVTMAPKTYTDVLQLPEEEQRRWRVME</sequence>
<evidence type="ECO:0000313" key="2">
    <source>
        <dbReference type="Proteomes" id="UP001652622"/>
    </source>
</evidence>
<feature type="compositionally biased region" description="Acidic residues" evidence="1">
    <location>
        <begin position="143"/>
        <end position="152"/>
    </location>
</feature>
<dbReference type="InParanoid" id="A0A6P9AKT1"/>
<reference evidence="3" key="1">
    <citation type="submission" date="2025-08" db="UniProtKB">
        <authorList>
            <consortium name="RefSeq"/>
        </authorList>
    </citation>
    <scope>IDENTIFICATION</scope>
    <source>
        <tissue evidence="3">Blood</tissue>
    </source>
</reference>
<dbReference type="KEGG" id="pgut:117654989"/>
<evidence type="ECO:0000313" key="3">
    <source>
        <dbReference type="RefSeq" id="XP_034257900.1"/>
    </source>
</evidence>
<dbReference type="RefSeq" id="XP_034257900.1">
    <property type="nucleotide sequence ID" value="XM_034402009.2"/>
</dbReference>
<feature type="compositionally biased region" description="Basic residues" evidence="1">
    <location>
        <begin position="20"/>
        <end position="30"/>
    </location>
</feature>
<proteinExistence type="predicted"/>
<dbReference type="Proteomes" id="UP001652622">
    <property type="component" value="Unplaced"/>
</dbReference>
<organism evidence="2 3">
    <name type="scientific">Pantherophis guttatus</name>
    <name type="common">Corn snake</name>
    <name type="synonym">Elaphe guttata</name>
    <dbReference type="NCBI Taxonomy" id="94885"/>
    <lineage>
        <taxon>Eukaryota</taxon>
        <taxon>Metazoa</taxon>
        <taxon>Chordata</taxon>
        <taxon>Craniata</taxon>
        <taxon>Vertebrata</taxon>
        <taxon>Euteleostomi</taxon>
        <taxon>Lepidosauria</taxon>
        <taxon>Squamata</taxon>
        <taxon>Bifurcata</taxon>
        <taxon>Unidentata</taxon>
        <taxon>Episquamata</taxon>
        <taxon>Toxicofera</taxon>
        <taxon>Serpentes</taxon>
        <taxon>Colubroidea</taxon>
        <taxon>Colubridae</taxon>
        <taxon>Colubrinae</taxon>
        <taxon>Pantherophis</taxon>
    </lineage>
</organism>
<dbReference type="GeneID" id="117654989"/>
<feature type="compositionally biased region" description="Acidic residues" evidence="1">
    <location>
        <begin position="85"/>
        <end position="94"/>
    </location>
</feature>
<evidence type="ECO:0000256" key="1">
    <source>
        <dbReference type="SAM" id="MobiDB-lite"/>
    </source>
</evidence>
<dbReference type="AlphaFoldDB" id="A0A6P9AKT1"/>
<feature type="region of interest" description="Disordered" evidence="1">
    <location>
        <begin position="1"/>
        <end position="171"/>
    </location>
</feature>
<feature type="compositionally biased region" description="Basic and acidic residues" evidence="1">
    <location>
        <begin position="120"/>
        <end position="133"/>
    </location>
</feature>
<name>A0A6P9AKT1_PANGU</name>
<keyword evidence="2" id="KW-1185">Reference proteome</keyword>
<accession>A0A6P9AKT1</accession>